<dbReference type="AlphaFoldDB" id="A0A1D2M4D7"/>
<dbReference type="InterPro" id="IPR000210">
    <property type="entry name" value="BTB/POZ_dom"/>
</dbReference>
<dbReference type="InterPro" id="IPR011333">
    <property type="entry name" value="SKP1/BTB/POZ_sf"/>
</dbReference>
<reference evidence="2 3" key="1">
    <citation type="journal article" date="2016" name="Genome Biol. Evol.">
        <title>Gene Family Evolution Reflects Adaptation to Soil Environmental Stressors in the Genome of the Collembolan Orchesella cincta.</title>
        <authorList>
            <person name="Faddeeva-Vakhrusheva A."/>
            <person name="Derks M.F."/>
            <person name="Anvar S.Y."/>
            <person name="Agamennone V."/>
            <person name="Suring W."/>
            <person name="Smit S."/>
            <person name="van Straalen N.M."/>
            <person name="Roelofs D."/>
        </authorList>
    </citation>
    <scope>NUCLEOTIDE SEQUENCE [LARGE SCALE GENOMIC DNA]</scope>
    <source>
        <tissue evidence="2">Mixed pool</tissue>
    </source>
</reference>
<dbReference type="Proteomes" id="UP000094527">
    <property type="component" value="Unassembled WGS sequence"/>
</dbReference>
<proteinExistence type="predicted"/>
<keyword evidence="3" id="KW-1185">Reference proteome</keyword>
<evidence type="ECO:0000313" key="3">
    <source>
        <dbReference type="Proteomes" id="UP000094527"/>
    </source>
</evidence>
<dbReference type="SUPFAM" id="SSF54695">
    <property type="entry name" value="POZ domain"/>
    <property type="match status" value="1"/>
</dbReference>
<dbReference type="Gene3D" id="3.30.710.10">
    <property type="entry name" value="Potassium Channel Kv1.1, Chain A"/>
    <property type="match status" value="1"/>
</dbReference>
<dbReference type="SMART" id="SM00225">
    <property type="entry name" value="BTB"/>
    <property type="match status" value="1"/>
</dbReference>
<dbReference type="STRING" id="48709.A0A1D2M4D7"/>
<accession>A0A1D2M4D7</accession>
<feature type="domain" description="BTB" evidence="1">
    <location>
        <begin position="183"/>
        <end position="251"/>
    </location>
</feature>
<comment type="caution">
    <text evidence="2">The sequence shown here is derived from an EMBL/GenBank/DDBJ whole genome shotgun (WGS) entry which is preliminary data.</text>
</comment>
<name>A0A1D2M4D7_ORCCI</name>
<dbReference type="EMBL" id="LJIJ01004558">
    <property type="protein sequence ID" value="ODM87845.1"/>
    <property type="molecule type" value="Genomic_DNA"/>
</dbReference>
<feature type="non-terminal residue" evidence="2">
    <location>
        <position position="354"/>
    </location>
</feature>
<gene>
    <name evidence="2" type="ORF">Ocin01_18837</name>
</gene>
<protein>
    <submittedName>
        <fullName evidence="2">TD and POZ domain-containing protein 1</fullName>
    </submittedName>
</protein>
<dbReference type="Pfam" id="PF00651">
    <property type="entry name" value="BTB"/>
    <property type="match status" value="1"/>
</dbReference>
<evidence type="ECO:0000259" key="1">
    <source>
        <dbReference type="PROSITE" id="PS50097"/>
    </source>
</evidence>
<dbReference type="OrthoDB" id="6359943at2759"/>
<dbReference type="PANTHER" id="PTHR24413">
    <property type="entry name" value="SPECKLE-TYPE POZ PROTEIN"/>
    <property type="match status" value="1"/>
</dbReference>
<dbReference type="PROSITE" id="PS50097">
    <property type="entry name" value="BTB"/>
    <property type="match status" value="1"/>
</dbReference>
<evidence type="ECO:0000313" key="2">
    <source>
        <dbReference type="EMBL" id="ODM87845.1"/>
    </source>
</evidence>
<sequence>MELKKQQTFLVKGRTEQICWGSPINGVQIGSIPLYNGKDDKFKFNLSESGALSKDSSFIPDIQSSIQQAFFYGKNYEIILQVLLEDAILKKVSNLLLEPVISIQDMVIDHKFPVKTVTVGLNKLKSGEKFDGSFMVQTMKESDYPGIIWNKLTYCIVLEWKLSPIKTNQCNILQKLWSEKTLADCCILTGDQSEIRCHGSILAVNSDVFHTMLTSGLQETQTRKIEMTDLSNDVVNSMLSYLYGQEMNTFQLQHEMVFELLRTAHKYNIVSLENDMTDVLLCQLDNSYEMNVVLDLYYFTVNVEKFHALCEKALDILRRNPDGLVSSSAYKDLLEKDPKEAAVLALKLLKLGSN</sequence>
<organism evidence="2 3">
    <name type="scientific">Orchesella cincta</name>
    <name type="common">Springtail</name>
    <name type="synonym">Podura cincta</name>
    <dbReference type="NCBI Taxonomy" id="48709"/>
    <lineage>
        <taxon>Eukaryota</taxon>
        <taxon>Metazoa</taxon>
        <taxon>Ecdysozoa</taxon>
        <taxon>Arthropoda</taxon>
        <taxon>Hexapoda</taxon>
        <taxon>Collembola</taxon>
        <taxon>Entomobryomorpha</taxon>
        <taxon>Entomobryoidea</taxon>
        <taxon>Orchesellidae</taxon>
        <taxon>Orchesellinae</taxon>
        <taxon>Orchesella</taxon>
    </lineage>
</organism>
<dbReference type="CDD" id="cd18186">
    <property type="entry name" value="BTB_POZ_ZBTB_KLHL-like"/>
    <property type="match status" value="1"/>
</dbReference>